<dbReference type="EMBL" id="CADCUX010000582">
    <property type="protein sequence ID" value="CAA9432283.1"/>
    <property type="molecule type" value="Genomic_DNA"/>
</dbReference>
<feature type="non-terminal residue" evidence="2">
    <location>
        <position position="1"/>
    </location>
</feature>
<name>A0A6J4Q3N1_9BURK</name>
<feature type="region of interest" description="Disordered" evidence="1">
    <location>
        <begin position="1"/>
        <end position="111"/>
    </location>
</feature>
<sequence>DRRRRGPFRQAGRCRPDRAHVARPDRAGPALALDPAAGAALDPRPRHQRGGGGRPVRHHRLRDHVLCGDRRAPAPARGRSRRATQRRRQRGAALAGIGRAGRGFPAHPCRGASRQRCRAQFLQRARLPRAHHPARHVQRRAGRHPAGEVAAGWCAGV</sequence>
<gene>
    <name evidence="2" type="ORF">AVDCRST_MAG51-2725</name>
</gene>
<proteinExistence type="predicted"/>
<feature type="compositionally biased region" description="Basic and acidic residues" evidence="1">
    <location>
        <begin position="14"/>
        <end position="26"/>
    </location>
</feature>
<feature type="compositionally biased region" description="Basic residues" evidence="1">
    <location>
        <begin position="78"/>
        <end position="90"/>
    </location>
</feature>
<organism evidence="2">
    <name type="scientific">uncultured Ramlibacter sp</name>
    <dbReference type="NCBI Taxonomy" id="260755"/>
    <lineage>
        <taxon>Bacteria</taxon>
        <taxon>Pseudomonadati</taxon>
        <taxon>Pseudomonadota</taxon>
        <taxon>Betaproteobacteria</taxon>
        <taxon>Burkholderiales</taxon>
        <taxon>Comamonadaceae</taxon>
        <taxon>Ramlibacter</taxon>
        <taxon>environmental samples</taxon>
    </lineage>
</organism>
<dbReference type="AlphaFoldDB" id="A0A6J4Q3N1"/>
<evidence type="ECO:0000256" key="1">
    <source>
        <dbReference type="SAM" id="MobiDB-lite"/>
    </source>
</evidence>
<feature type="non-terminal residue" evidence="2">
    <location>
        <position position="157"/>
    </location>
</feature>
<reference evidence="2" key="1">
    <citation type="submission" date="2020-02" db="EMBL/GenBank/DDBJ databases">
        <authorList>
            <person name="Meier V. D."/>
        </authorList>
    </citation>
    <scope>NUCLEOTIDE SEQUENCE</scope>
    <source>
        <strain evidence="2">AVDCRST_MAG51</strain>
    </source>
</reference>
<protein>
    <submittedName>
        <fullName evidence="2">Uncharacterized protein</fullName>
    </submittedName>
</protein>
<accession>A0A6J4Q3N1</accession>
<evidence type="ECO:0000313" key="2">
    <source>
        <dbReference type="EMBL" id="CAA9432283.1"/>
    </source>
</evidence>
<feature type="compositionally biased region" description="Basic and acidic residues" evidence="1">
    <location>
        <begin position="63"/>
        <end position="72"/>
    </location>
</feature>
<feature type="compositionally biased region" description="Low complexity" evidence="1">
    <location>
        <begin position="27"/>
        <end position="42"/>
    </location>
</feature>